<dbReference type="Pfam" id="PF00777">
    <property type="entry name" value="Glyco_transf_29"/>
    <property type="match status" value="1"/>
</dbReference>
<evidence type="ECO:0000256" key="7">
    <source>
        <dbReference type="ARBA" id="ARBA00022968"/>
    </source>
</evidence>
<keyword evidence="9" id="KW-0333">Golgi apparatus</keyword>
<dbReference type="GO" id="GO:0032580">
    <property type="term" value="C:Golgi cisterna membrane"/>
    <property type="evidence" value="ECO:0007669"/>
    <property type="project" value="UniProtKB-SubCell"/>
</dbReference>
<evidence type="ECO:0000256" key="4">
    <source>
        <dbReference type="ARBA" id="ARBA00022676"/>
    </source>
</evidence>
<accession>L8Y3W0</accession>
<dbReference type="Gene3D" id="3.90.1480.20">
    <property type="entry name" value="Glycosyl transferase family 29"/>
    <property type="match status" value="1"/>
</dbReference>
<keyword evidence="11" id="KW-1015">Disulfide bond</keyword>
<reference evidence="19" key="1">
    <citation type="submission" date="2012-07" db="EMBL/GenBank/DDBJ databases">
        <title>Genome of the Chinese tree shrew, a rising model animal genetically related to primates.</title>
        <authorList>
            <person name="Zhang G."/>
            <person name="Fan Y."/>
            <person name="Yao Y."/>
            <person name="Huang Z."/>
        </authorList>
    </citation>
    <scope>NUCLEOTIDE SEQUENCE [LARGE SCALE GENOMIC DNA]</scope>
</reference>
<comment type="catalytic activity">
    <reaction evidence="16">
        <text>a beta-D-galactoside + CMP-N-acetyl-beta-neuraminate = an N-acetyl-alpha-neuraminyl-(2-&gt;6)-beta-D-galactosyl derivative + CMP + H(+)</text>
        <dbReference type="Rhea" id="RHEA:52104"/>
        <dbReference type="ChEBI" id="CHEBI:15378"/>
        <dbReference type="ChEBI" id="CHEBI:28034"/>
        <dbReference type="ChEBI" id="CHEBI:57812"/>
        <dbReference type="ChEBI" id="CHEBI:60377"/>
        <dbReference type="ChEBI" id="CHEBI:136398"/>
        <dbReference type="EC" id="2.4.3.1"/>
    </reaction>
</comment>
<dbReference type="Proteomes" id="UP000011518">
    <property type="component" value="Unassembled WGS sequence"/>
</dbReference>
<evidence type="ECO:0000256" key="10">
    <source>
        <dbReference type="ARBA" id="ARBA00023136"/>
    </source>
</evidence>
<dbReference type="GO" id="GO:0097503">
    <property type="term" value="P:sialylation"/>
    <property type="evidence" value="ECO:0007669"/>
    <property type="project" value="TreeGrafter"/>
</dbReference>
<dbReference type="AlphaFoldDB" id="L8Y3W0"/>
<evidence type="ECO:0000256" key="14">
    <source>
        <dbReference type="ARBA" id="ARBA00030509"/>
    </source>
</evidence>
<keyword evidence="10" id="KW-0472">Membrane</keyword>
<evidence type="ECO:0000313" key="19">
    <source>
        <dbReference type="Proteomes" id="UP000011518"/>
    </source>
</evidence>
<evidence type="ECO:0000256" key="16">
    <source>
        <dbReference type="ARBA" id="ARBA00034249"/>
    </source>
</evidence>
<keyword evidence="12" id="KW-0325">Glycoprotein</keyword>
<evidence type="ECO:0000256" key="15">
    <source>
        <dbReference type="ARBA" id="ARBA00032076"/>
    </source>
</evidence>
<gene>
    <name evidence="18" type="ORF">TREES_T100019060</name>
</gene>
<comment type="subcellular location">
    <subcellularLocation>
        <location evidence="1">Golgi apparatus</location>
        <location evidence="1">Golgi stack membrane</location>
        <topology evidence="1">Single-pass type II membrane protein</topology>
    </subcellularLocation>
</comment>
<dbReference type="PANTHER" id="PTHR46059:SF3">
    <property type="entry name" value="BETA-GALACTOSIDE ALPHA-2,6-SIALYLTRANSFERASE 2"/>
    <property type="match status" value="1"/>
</dbReference>
<reference evidence="19" key="2">
    <citation type="journal article" date="2013" name="Nat. Commun.">
        <title>Genome of the Chinese tree shrew.</title>
        <authorList>
            <person name="Fan Y."/>
            <person name="Huang Z.Y."/>
            <person name="Cao C.C."/>
            <person name="Chen C.S."/>
            <person name="Chen Y.X."/>
            <person name="Fan D.D."/>
            <person name="He J."/>
            <person name="Hou H.L."/>
            <person name="Hu L."/>
            <person name="Hu X.T."/>
            <person name="Jiang X.T."/>
            <person name="Lai R."/>
            <person name="Lang Y.S."/>
            <person name="Liang B."/>
            <person name="Liao S.G."/>
            <person name="Mu D."/>
            <person name="Ma Y.Y."/>
            <person name="Niu Y.Y."/>
            <person name="Sun X.Q."/>
            <person name="Xia J.Q."/>
            <person name="Xiao J."/>
            <person name="Xiong Z.Q."/>
            <person name="Xu L."/>
            <person name="Yang L."/>
            <person name="Zhang Y."/>
            <person name="Zhao W."/>
            <person name="Zhao X.D."/>
            <person name="Zheng Y.T."/>
            <person name="Zhou J.M."/>
            <person name="Zhu Y.B."/>
            <person name="Zhang G.J."/>
            <person name="Wang J."/>
            <person name="Yao Y.G."/>
        </authorList>
    </citation>
    <scope>NUCLEOTIDE SEQUENCE [LARGE SCALE GENOMIC DNA]</scope>
</reference>
<dbReference type="PANTHER" id="PTHR46059">
    <property type="entry name" value="BETA-GALACTOSIDE ALPHA-2,6-SIALYLTRANSFERASE"/>
    <property type="match status" value="1"/>
</dbReference>
<keyword evidence="6" id="KW-0812">Transmembrane</keyword>
<proteinExistence type="inferred from homology"/>
<evidence type="ECO:0000256" key="9">
    <source>
        <dbReference type="ARBA" id="ARBA00023034"/>
    </source>
</evidence>
<dbReference type="EC" id="2.4.3.1" evidence="17"/>
<organism evidence="18 19">
    <name type="scientific">Tupaia chinensis</name>
    <name type="common">Chinese tree shrew</name>
    <name type="synonym">Tupaia belangeri chinensis</name>
    <dbReference type="NCBI Taxonomy" id="246437"/>
    <lineage>
        <taxon>Eukaryota</taxon>
        <taxon>Metazoa</taxon>
        <taxon>Chordata</taxon>
        <taxon>Craniata</taxon>
        <taxon>Vertebrata</taxon>
        <taxon>Euteleostomi</taxon>
        <taxon>Mammalia</taxon>
        <taxon>Eutheria</taxon>
        <taxon>Euarchontoglires</taxon>
        <taxon>Scandentia</taxon>
        <taxon>Tupaiidae</taxon>
        <taxon>Tupaia</taxon>
    </lineage>
</organism>
<dbReference type="InterPro" id="IPR038578">
    <property type="entry name" value="GT29-like_sf"/>
</dbReference>
<evidence type="ECO:0000256" key="17">
    <source>
        <dbReference type="ARBA" id="ARBA00034329"/>
    </source>
</evidence>
<keyword evidence="7" id="KW-0735">Signal-anchor</keyword>
<protein>
    <recommendedName>
        <fullName evidence="3">Beta-galactoside alpha-2,6-sialyltransferase 2</fullName>
        <ecNumber evidence="17">2.4.3.1</ecNumber>
    </recommendedName>
    <alternativeName>
        <fullName evidence="14">CMP-N-acetylneuraminate-beta-galactosamide-alpha-2,6-sialyltransferase 2</fullName>
    </alternativeName>
    <alternativeName>
        <fullName evidence="13">ST6Gal II</fullName>
    </alternativeName>
    <alternativeName>
        <fullName evidence="15">Sialyltransferase 2</fullName>
    </alternativeName>
</protein>
<dbReference type="InParanoid" id="L8Y3W0"/>
<name>L8Y3W0_TUPCH</name>
<keyword evidence="4 18" id="KW-0328">Glycosyltransferase</keyword>
<evidence type="ECO:0000256" key="3">
    <source>
        <dbReference type="ARBA" id="ARBA00020782"/>
    </source>
</evidence>
<dbReference type="FunCoup" id="L8Y3W0">
    <property type="interactions" value="564"/>
</dbReference>
<evidence type="ECO:0000256" key="11">
    <source>
        <dbReference type="ARBA" id="ARBA00023157"/>
    </source>
</evidence>
<comment type="similarity">
    <text evidence="2">Belongs to the glycosyltransferase 29 family.</text>
</comment>
<dbReference type="InterPro" id="IPR001675">
    <property type="entry name" value="Glyco_trans_29"/>
</dbReference>
<keyword evidence="5 18" id="KW-0808">Transferase</keyword>
<evidence type="ECO:0000256" key="6">
    <source>
        <dbReference type="ARBA" id="ARBA00022692"/>
    </source>
</evidence>
<evidence type="ECO:0000256" key="12">
    <source>
        <dbReference type="ARBA" id="ARBA00023180"/>
    </source>
</evidence>
<dbReference type="EMBL" id="KB369883">
    <property type="protein sequence ID" value="ELV09734.1"/>
    <property type="molecule type" value="Genomic_DNA"/>
</dbReference>
<keyword evidence="19" id="KW-1185">Reference proteome</keyword>
<dbReference type="GO" id="GO:0003835">
    <property type="term" value="F:beta-galactoside alpha-2,6-sialyltransferase activity"/>
    <property type="evidence" value="ECO:0007669"/>
    <property type="project" value="UniProtKB-EC"/>
</dbReference>
<sequence length="223" mass="25561">MAGTCTVSESTLQTTEGGFRERLGFGVDSHDAVLRFNSAPTRGYEKDVGNKTTMRIINSQCRPLCVTVLIFVCLKWYKKPDYNLFTPYIQHRQRNPNQPFYILHPKFMGQLWDIIQENTKEQIQPNPPSSGFIGILIMMSLCREVHVYEYIPSVRQTELCHYHELYYDAACTLGAYHPLLYEKLLVQRLNLGTQGDLHRKGKVVLPGFQAVRCPTHNPAVPQS</sequence>
<evidence type="ECO:0000313" key="18">
    <source>
        <dbReference type="EMBL" id="ELV09734.1"/>
    </source>
</evidence>
<evidence type="ECO:0000256" key="5">
    <source>
        <dbReference type="ARBA" id="ARBA00022679"/>
    </source>
</evidence>
<dbReference type="STRING" id="246437.L8Y3W0"/>
<keyword evidence="8" id="KW-1133">Transmembrane helix</keyword>
<evidence type="ECO:0000256" key="2">
    <source>
        <dbReference type="ARBA" id="ARBA00006003"/>
    </source>
</evidence>
<evidence type="ECO:0000256" key="13">
    <source>
        <dbReference type="ARBA" id="ARBA00030410"/>
    </source>
</evidence>
<evidence type="ECO:0000256" key="8">
    <source>
        <dbReference type="ARBA" id="ARBA00022989"/>
    </source>
</evidence>
<evidence type="ECO:0000256" key="1">
    <source>
        <dbReference type="ARBA" id="ARBA00004447"/>
    </source>
</evidence>